<organism evidence="1 2">
    <name type="scientific">Peronosclerospora sorghi</name>
    <dbReference type="NCBI Taxonomy" id="230839"/>
    <lineage>
        <taxon>Eukaryota</taxon>
        <taxon>Sar</taxon>
        <taxon>Stramenopiles</taxon>
        <taxon>Oomycota</taxon>
        <taxon>Peronosporomycetes</taxon>
        <taxon>Peronosporales</taxon>
        <taxon>Peronosporaceae</taxon>
        <taxon>Peronosclerospora</taxon>
    </lineage>
</organism>
<keyword evidence="2" id="KW-1185">Reference proteome</keyword>
<name>A0ACC0VUH8_9STRA</name>
<evidence type="ECO:0000313" key="2">
    <source>
        <dbReference type="Proteomes" id="UP001163321"/>
    </source>
</evidence>
<comment type="caution">
    <text evidence="1">The sequence shown here is derived from an EMBL/GenBank/DDBJ whole genome shotgun (WGS) entry which is preliminary data.</text>
</comment>
<sequence length="128" mass="14476">MESEDDDETGGAELRSKSQEPDGENISGYYEVYETNTLQFRLVIKFIATGITFRQCSKLLYETKQEAKIGEVGNISDGKVISYVRIVCAVNRQRISQILHAVWAFSITFDLCNQGRPRVFRCSLALCP</sequence>
<dbReference type="EMBL" id="CM047586">
    <property type="protein sequence ID" value="KAI9909493.1"/>
    <property type="molecule type" value="Genomic_DNA"/>
</dbReference>
<accession>A0ACC0VUH8</accession>
<gene>
    <name evidence="1" type="ORF">PsorP6_015260</name>
</gene>
<dbReference type="Proteomes" id="UP001163321">
    <property type="component" value="Chromosome 7"/>
</dbReference>
<proteinExistence type="predicted"/>
<protein>
    <submittedName>
        <fullName evidence="1">Uncharacterized protein</fullName>
    </submittedName>
</protein>
<reference evidence="1 2" key="1">
    <citation type="journal article" date="2022" name="bioRxiv">
        <title>The genome of the oomycete Peronosclerospora sorghi, a cosmopolitan pathogen of maize and sorghum, is inflated with dispersed pseudogenes.</title>
        <authorList>
            <person name="Fletcher K."/>
            <person name="Martin F."/>
            <person name="Isakeit T."/>
            <person name="Cavanaugh K."/>
            <person name="Magill C."/>
            <person name="Michelmore R."/>
        </authorList>
    </citation>
    <scope>NUCLEOTIDE SEQUENCE [LARGE SCALE GENOMIC DNA]</scope>
    <source>
        <strain evidence="1">P6</strain>
    </source>
</reference>
<evidence type="ECO:0000313" key="1">
    <source>
        <dbReference type="EMBL" id="KAI9909493.1"/>
    </source>
</evidence>